<dbReference type="Proteomes" id="UP000076152">
    <property type="component" value="Chromosome"/>
</dbReference>
<evidence type="ECO:0000259" key="1">
    <source>
        <dbReference type="Pfam" id="PF22707"/>
    </source>
</evidence>
<dbReference type="Pfam" id="PF22707">
    <property type="entry name" value="S1CSD-TOTE-2"/>
    <property type="match status" value="1"/>
</dbReference>
<dbReference type="InterPro" id="IPR054427">
    <property type="entry name" value="S1CSD-TOTE-2"/>
</dbReference>
<dbReference type="Gene3D" id="1.25.40.10">
    <property type="entry name" value="Tetratricopeptide repeat domain"/>
    <property type="match status" value="1"/>
</dbReference>
<dbReference type="AlphaFoldDB" id="A0AB33B8D9"/>
<accession>A0AB33B8D9</accession>
<proteinExistence type="predicted"/>
<reference evidence="2 3" key="1">
    <citation type="submission" date="2016-04" db="EMBL/GenBank/DDBJ databases">
        <title>Complete genome sequencing of OXA-72 bearing Acinetobacter pittii strain IEC338SC.</title>
        <authorList>
            <person name="Brasiliense D.M."/>
            <person name="Lima K.V."/>
            <person name="Souza C.O."/>
            <person name="Dutra L.G."/>
            <person name="Mamizuka E.M."/>
            <person name="Perez-Chaparro P.J."/>
            <person name="McCulloch J.A."/>
        </authorList>
    </citation>
    <scope>NUCLEOTIDE SEQUENCE [LARGE SCALE GENOMIC DNA]</scope>
    <source>
        <strain evidence="2 3">IEC338SC</strain>
    </source>
</reference>
<dbReference type="SUPFAM" id="SSF48452">
    <property type="entry name" value="TPR-like"/>
    <property type="match status" value="1"/>
</dbReference>
<sequence length="552" mass="64408">MFKMSWQEISQIRKNGDYLRARDLARVELQKFPNSLQLKSQIEWTYYSEIKEITTKLKHTDPVDQRLVQQLIKTYEDYIKGETRRPEMAFSMILQLISPYAIHFPDFYNYVHWFGKAALRAEDWEVTTYVDKQGKERRNLPVAYEVARGLCKWAKTAQDLKKEQADFCLEWANQARSKLSDEDAIWLDWDAVAVLRRMENYENASQVLSSVLKLKKSEFWVWAEAARIYQFDQKDLALACFCKAMLCKTEEKFLVTTHLDFAKLLISLEMFDEASFEINQSIKIRNENQWKLPEVLNRLTQNNWFDPNNNDLKAAKEFYEEHASDALSLCFDEIRKVSATYLGPLKIKRDGKKPKEFAKFSIKKGNNFESLLANGFNHLKMKKGAPVLVTLGIQEDSNQNLVVNVVERMDGREWECTNQQFGIISYISNDYENVKIFLNKDKELKLDQNILRDLKDKISIGSKLKCFSTINAKSQRIEISYVELVNSAQITDMKEEKGELRKNPKGFGFVNDVFISPNLIKNTEDKAIISVQAIFSKQRDKDTYSWKAISIS</sequence>
<gene>
    <name evidence="2" type="ORF">IEC338SC_1348</name>
</gene>
<protein>
    <recommendedName>
        <fullName evidence="1">TOTE conflict systems S1/CSD-like domain-containing protein</fullName>
    </recommendedName>
</protein>
<dbReference type="InterPro" id="IPR011990">
    <property type="entry name" value="TPR-like_helical_dom_sf"/>
</dbReference>
<dbReference type="Pfam" id="PF22860">
    <property type="entry name" value="DUF7017"/>
    <property type="match status" value="1"/>
</dbReference>
<name>A0AB33B8D9_ACIPI</name>
<evidence type="ECO:0000313" key="3">
    <source>
        <dbReference type="Proteomes" id="UP000076152"/>
    </source>
</evidence>
<feature type="domain" description="TOTE conflict systems S1/CSD-like" evidence="1">
    <location>
        <begin position="494"/>
        <end position="551"/>
    </location>
</feature>
<dbReference type="InterPro" id="IPR054283">
    <property type="entry name" value="DUF7017"/>
</dbReference>
<organism evidence="2 3">
    <name type="scientific">Acinetobacter pittii</name>
    <name type="common">Acinetobacter genomosp. 3</name>
    <dbReference type="NCBI Taxonomy" id="48296"/>
    <lineage>
        <taxon>Bacteria</taxon>
        <taxon>Pseudomonadati</taxon>
        <taxon>Pseudomonadota</taxon>
        <taxon>Gammaproteobacteria</taxon>
        <taxon>Moraxellales</taxon>
        <taxon>Moraxellaceae</taxon>
        <taxon>Acinetobacter</taxon>
        <taxon>Acinetobacter calcoaceticus/baumannii complex</taxon>
    </lineage>
</organism>
<evidence type="ECO:0000313" key="2">
    <source>
        <dbReference type="EMBL" id="AMX18490.1"/>
    </source>
</evidence>
<dbReference type="EMBL" id="CP015145">
    <property type="protein sequence ID" value="AMX18490.1"/>
    <property type="molecule type" value="Genomic_DNA"/>
</dbReference>